<reference evidence="2 3" key="1">
    <citation type="journal article" date="2014" name="Genome Announc.">
        <title>Draft Genome Sequence of the Antitrypanosomally Active Sponge-Associated Bacterium Actinokineospora sp. Strain EG49.</title>
        <authorList>
            <person name="Harjes J."/>
            <person name="Ryu T."/>
            <person name="Abdelmohsen U.R."/>
            <person name="Moitinho-Silva L."/>
            <person name="Horn H."/>
            <person name="Ravasi T."/>
            <person name="Hentschel U."/>
        </authorList>
    </citation>
    <scope>NUCLEOTIDE SEQUENCE [LARGE SCALE GENOMIC DNA]</scope>
    <source>
        <strain evidence="2 3">EG49</strain>
    </source>
</reference>
<sequence>MPAGELAAALHVVLVKLTVAREYLVAAAVIEEAVGILGHMPPSCAAVLEELRVVWRSITETEQLIGVHLASPEGPGHGAVSSGAPRAPAQVQPRPIPAKSPPTPSSASPVPGVENKHGDRYPTEAVPYCDDLPPRVRRGTRNVPIVGHVHIDGRDIGTLTAHPADGWAEEVAQRLVVLRMGRAADVANHVKMKVVAVMIQTEHDTDRS</sequence>
<keyword evidence="3" id="KW-1185">Reference proteome</keyword>
<feature type="compositionally biased region" description="Pro residues" evidence="1">
    <location>
        <begin position="94"/>
        <end position="104"/>
    </location>
</feature>
<accession>W7INL2</accession>
<evidence type="ECO:0000313" key="3">
    <source>
        <dbReference type="Proteomes" id="UP000019277"/>
    </source>
</evidence>
<dbReference type="EMBL" id="AYXG01000078">
    <property type="protein sequence ID" value="EWC62480.1"/>
    <property type="molecule type" value="Genomic_DNA"/>
</dbReference>
<comment type="caution">
    <text evidence="2">The sequence shown here is derived from an EMBL/GenBank/DDBJ whole genome shotgun (WGS) entry which is preliminary data.</text>
</comment>
<organism evidence="2 3">
    <name type="scientific">Actinokineospora spheciospongiae</name>
    <dbReference type="NCBI Taxonomy" id="909613"/>
    <lineage>
        <taxon>Bacteria</taxon>
        <taxon>Bacillati</taxon>
        <taxon>Actinomycetota</taxon>
        <taxon>Actinomycetes</taxon>
        <taxon>Pseudonocardiales</taxon>
        <taxon>Pseudonocardiaceae</taxon>
        <taxon>Actinokineospora</taxon>
    </lineage>
</organism>
<feature type="compositionally biased region" description="Low complexity" evidence="1">
    <location>
        <begin position="84"/>
        <end position="93"/>
    </location>
</feature>
<gene>
    <name evidence="2" type="ORF">UO65_2227</name>
</gene>
<dbReference type="STRING" id="909613.UO65_2227"/>
<evidence type="ECO:0000256" key="1">
    <source>
        <dbReference type="SAM" id="MobiDB-lite"/>
    </source>
</evidence>
<evidence type="ECO:0000313" key="2">
    <source>
        <dbReference type="EMBL" id="EWC62480.1"/>
    </source>
</evidence>
<feature type="region of interest" description="Disordered" evidence="1">
    <location>
        <begin position="71"/>
        <end position="133"/>
    </location>
</feature>
<dbReference type="RefSeq" id="WP_035281339.1">
    <property type="nucleotide sequence ID" value="NZ_AYXG01000078.1"/>
</dbReference>
<name>W7INL2_9PSEU</name>
<dbReference type="AlphaFoldDB" id="W7INL2"/>
<dbReference type="OrthoDB" id="3370651at2"/>
<proteinExistence type="predicted"/>
<dbReference type="Proteomes" id="UP000019277">
    <property type="component" value="Unassembled WGS sequence"/>
</dbReference>
<protein>
    <submittedName>
        <fullName evidence="2">Uncharacterized protein</fullName>
    </submittedName>
</protein>